<dbReference type="Ensembl" id="ENSMMUT00000042882.3">
    <property type="protein sequence ID" value="ENSMMUP00000054687.2"/>
    <property type="gene ID" value="ENSMMUG00000030573.3"/>
</dbReference>
<dbReference type="GO" id="GO:0005829">
    <property type="term" value="C:cytosol"/>
    <property type="evidence" value="ECO:0007669"/>
    <property type="project" value="Ensembl"/>
</dbReference>
<dbReference type="InParanoid" id="A0A1D5R302"/>
<reference evidence="3" key="1">
    <citation type="journal article" date="2007" name="Science">
        <title>Evolutionary and biomedical insights from the rhesus macaque genome.</title>
        <authorList>
            <person name="Gibbs R.A."/>
            <person name="Rogers J."/>
            <person name="Katze M.G."/>
            <person name="Bumgarner R."/>
            <person name="Weinstock G.M."/>
            <person name="Mardis E.R."/>
            <person name="Remington K.A."/>
            <person name="Strausberg R.L."/>
            <person name="Venter J.C."/>
            <person name="Wilson R.K."/>
            <person name="Batzer M.A."/>
            <person name="Bustamante C.D."/>
            <person name="Eichler E.E."/>
            <person name="Hahn M.W."/>
            <person name="Hardison R.C."/>
            <person name="Makova K.D."/>
            <person name="Miller W."/>
            <person name="Milosavljevic A."/>
            <person name="Palermo R.E."/>
            <person name="Siepel A."/>
            <person name="Sikela J.M."/>
            <person name="Attaway T."/>
            <person name="Bell S."/>
            <person name="Bernard K.E."/>
            <person name="Buhay C.J."/>
            <person name="Chandrabose M.N."/>
            <person name="Dao M."/>
            <person name="Davis C."/>
            <person name="Delehaunty K.D."/>
            <person name="Ding Y."/>
            <person name="Dinh H.H."/>
            <person name="Dugan-Rocha S."/>
            <person name="Fulton L.A."/>
            <person name="Gabisi R.A."/>
            <person name="Garner T.T."/>
            <person name="Godfrey J."/>
            <person name="Hawes A.C."/>
            <person name="Hernandez J."/>
            <person name="Hines S."/>
            <person name="Holder M."/>
            <person name="Hume J."/>
            <person name="Jhangiani S.N."/>
            <person name="Joshi V."/>
            <person name="Khan Z.M."/>
            <person name="Kirkness E.F."/>
            <person name="Cree A."/>
            <person name="Fowler R.G."/>
            <person name="Lee S."/>
            <person name="Lewis L.R."/>
            <person name="Li Z."/>
            <person name="Liu Y.-S."/>
            <person name="Moore S.M."/>
            <person name="Muzny D."/>
            <person name="Nazareth L.V."/>
            <person name="Ngo D.N."/>
            <person name="Okwuonu G.O."/>
            <person name="Pai G."/>
            <person name="Parker D."/>
            <person name="Paul H.A."/>
            <person name="Pfannkoch C."/>
            <person name="Pohl C.S."/>
            <person name="Rogers Y.-H.C."/>
            <person name="Ruiz S.J."/>
            <person name="Sabo A."/>
            <person name="Santibanez J."/>
            <person name="Schneider B.W."/>
            <person name="Smith S.M."/>
            <person name="Sodergren E."/>
            <person name="Svatek A.F."/>
            <person name="Utterback T.R."/>
            <person name="Vattathil S."/>
            <person name="Warren W."/>
            <person name="White C.S."/>
            <person name="Chinwalla A.T."/>
            <person name="Feng Y."/>
            <person name="Halpern A.L."/>
            <person name="Hillier L.W."/>
            <person name="Huang X."/>
            <person name="Minx P."/>
            <person name="Nelson J.O."/>
            <person name="Pepin K.H."/>
            <person name="Qin X."/>
            <person name="Sutton G.G."/>
            <person name="Venter E."/>
            <person name="Walenz B.P."/>
            <person name="Wallis J.W."/>
            <person name="Worley K.C."/>
            <person name="Yang S.-P."/>
            <person name="Jones S.M."/>
            <person name="Marra M.A."/>
            <person name="Rocchi M."/>
            <person name="Schein J.E."/>
            <person name="Baertsch R."/>
            <person name="Clarke L."/>
            <person name="Csuros M."/>
            <person name="Glasscock J."/>
            <person name="Harris R.A."/>
            <person name="Havlak P."/>
            <person name="Jackson A.R."/>
            <person name="Jiang H."/>
            <person name="Liu Y."/>
            <person name="Messina D.N."/>
            <person name="Shen Y."/>
            <person name="Song H.X.-Z."/>
            <person name="Wylie T."/>
            <person name="Zhang L."/>
            <person name="Birney E."/>
            <person name="Han K."/>
            <person name="Konkel M.K."/>
            <person name="Lee J."/>
            <person name="Smit A.F.A."/>
            <person name="Ullmer B."/>
            <person name="Wang H."/>
            <person name="Xing J."/>
            <person name="Burhans R."/>
            <person name="Cheng Z."/>
            <person name="Karro J.E."/>
            <person name="Ma J."/>
            <person name="Raney B."/>
            <person name="She X."/>
            <person name="Cox M.J."/>
            <person name="Demuth J.P."/>
            <person name="Dumas L.J."/>
            <person name="Han S.-G."/>
            <person name="Hopkins J."/>
            <person name="Karimpour-Fard A."/>
            <person name="Kim Y.H."/>
            <person name="Pollack J.R."/>
            <person name="Vinar T."/>
            <person name="Addo-Quaye C."/>
            <person name="Degenhardt J."/>
            <person name="Denby A."/>
            <person name="Hubisz M.J."/>
            <person name="Indap A."/>
            <person name="Kosiol C."/>
            <person name="Lahn B.T."/>
            <person name="Lawson H.A."/>
            <person name="Marklein A."/>
            <person name="Nielsen R."/>
            <person name="Vallender E.J."/>
            <person name="Clark A.G."/>
            <person name="Ferguson B."/>
            <person name="Hernandez R.D."/>
            <person name="Hirani K."/>
            <person name="Kehrer-Sawatzki H."/>
            <person name="Kolb J."/>
            <person name="Patil S."/>
            <person name="Pu L.-L."/>
            <person name="Ren Y."/>
            <person name="Smith D.G."/>
            <person name="Wheeler D.A."/>
            <person name="Schenck I."/>
            <person name="Ball E.V."/>
            <person name="Chen R."/>
            <person name="Cooper D.N."/>
            <person name="Giardine B."/>
            <person name="Hsu F."/>
            <person name="Kent W.J."/>
            <person name="Lesk A."/>
            <person name="Nelson D.L."/>
            <person name="O'brien W.E."/>
            <person name="Pruefer K."/>
            <person name="Stenson P.D."/>
            <person name="Wallace J.C."/>
            <person name="Ke H."/>
            <person name="Liu X.-M."/>
            <person name="Wang P."/>
            <person name="Xiang A.P."/>
            <person name="Yang F."/>
            <person name="Barber G.P."/>
            <person name="Haussler D."/>
            <person name="Karolchik D."/>
            <person name="Kern A.D."/>
            <person name="Kuhn R.M."/>
            <person name="Smith K.E."/>
            <person name="Zwieg A.S."/>
        </authorList>
    </citation>
    <scope>NUCLEOTIDE SEQUENCE [LARGE SCALE GENOMIC DNA]</scope>
    <source>
        <strain evidence="3">17573</strain>
    </source>
</reference>
<dbReference type="Proteomes" id="UP000006718">
    <property type="component" value="Chromosome 9"/>
</dbReference>
<reference evidence="2" key="3">
    <citation type="submission" date="2025-08" db="UniProtKB">
        <authorList>
            <consortium name="Ensembl"/>
        </authorList>
    </citation>
    <scope>IDENTIFICATION</scope>
    <source>
        <strain evidence="2">17573</strain>
    </source>
</reference>
<reference evidence="2" key="2">
    <citation type="submission" date="2019-01" db="EMBL/GenBank/DDBJ databases">
        <authorList>
            <person name="Graves T."/>
            <person name="Eichler E.E."/>
            <person name="Wilson R.K."/>
        </authorList>
    </citation>
    <scope>NUCLEOTIDE SEQUENCE [LARGE SCALE GENOMIC DNA]</scope>
    <source>
        <strain evidence="2">17573</strain>
    </source>
</reference>
<dbReference type="STRING" id="9544.ENSMMUP00000054687"/>
<name>A0A1D5R302_MACMU</name>
<dbReference type="SMR" id="A0A1D5R302"/>
<organism evidence="2 3">
    <name type="scientific">Macaca mulatta</name>
    <name type="common">Rhesus macaque</name>
    <dbReference type="NCBI Taxonomy" id="9544"/>
    <lineage>
        <taxon>Eukaryota</taxon>
        <taxon>Metazoa</taxon>
        <taxon>Chordata</taxon>
        <taxon>Craniata</taxon>
        <taxon>Vertebrata</taxon>
        <taxon>Euteleostomi</taxon>
        <taxon>Mammalia</taxon>
        <taxon>Eutheria</taxon>
        <taxon>Euarchontoglires</taxon>
        <taxon>Primates</taxon>
        <taxon>Haplorrhini</taxon>
        <taxon>Catarrhini</taxon>
        <taxon>Cercopithecidae</taxon>
        <taxon>Cercopithecinae</taxon>
        <taxon>Macaca</taxon>
    </lineage>
</organism>
<evidence type="ECO:0000313" key="3">
    <source>
        <dbReference type="Proteomes" id="UP000006718"/>
    </source>
</evidence>
<dbReference type="GO" id="GO:0005654">
    <property type="term" value="C:nucleoplasm"/>
    <property type="evidence" value="ECO:0007669"/>
    <property type="project" value="Ensembl"/>
</dbReference>
<feature type="compositionally biased region" description="Low complexity" evidence="1">
    <location>
        <begin position="26"/>
        <end position="35"/>
    </location>
</feature>
<dbReference type="GeneTree" id="ENSGT00390000017446"/>
<dbReference type="GO" id="GO:0045600">
    <property type="term" value="P:positive regulation of fat cell differentiation"/>
    <property type="evidence" value="ECO:0007669"/>
    <property type="project" value="Ensembl"/>
</dbReference>
<dbReference type="AlphaFoldDB" id="A0A1D5R302"/>
<protein>
    <submittedName>
        <fullName evidence="2">Adiposis regulatory factor</fullName>
    </submittedName>
</protein>
<evidence type="ECO:0000313" key="2">
    <source>
        <dbReference type="Ensembl" id="ENSMMUP00000054687.2"/>
    </source>
</evidence>
<feature type="region of interest" description="Disordered" evidence="1">
    <location>
        <begin position="1"/>
        <end position="35"/>
    </location>
</feature>
<evidence type="ECO:0000256" key="1">
    <source>
        <dbReference type="SAM" id="MobiDB-lite"/>
    </source>
</evidence>
<accession>A0A1D5R302</accession>
<dbReference type="FunCoup" id="A0A1D5R302">
    <property type="interactions" value="136"/>
</dbReference>
<dbReference type="OMA" id="AWTPMDQ"/>
<sequence>MASKGLQDLKQQVEGTAQEAGEYSARPRAQAGAAAWTPMDQLAKTTQETIDKTASQASDTFSGIGKKFGLLK</sequence>
<dbReference type="Bgee" id="ENSMMUG00000030573">
    <property type="expression patterns" value="Expressed in adipose tissue and 21 other cell types or tissues"/>
</dbReference>
<dbReference type="VEuPathDB" id="HostDB:ENSMMUG00000030573"/>
<reference evidence="2" key="4">
    <citation type="submission" date="2025-09" db="UniProtKB">
        <authorList>
            <consortium name="Ensembl"/>
        </authorList>
    </citation>
    <scope>IDENTIFICATION</scope>
    <source>
        <strain evidence="2">17573</strain>
    </source>
</reference>
<keyword evidence="3" id="KW-1185">Reference proteome</keyword>
<proteinExistence type="predicted"/>
<dbReference type="GO" id="GO:0045944">
    <property type="term" value="P:positive regulation of transcription by RNA polymerase II"/>
    <property type="evidence" value="ECO:0007669"/>
    <property type="project" value="Ensembl"/>
</dbReference>